<dbReference type="InterPro" id="IPR050092">
    <property type="entry name" value="RNase_H"/>
</dbReference>
<dbReference type="PANTHER" id="PTHR10642">
    <property type="entry name" value="RIBONUCLEASE H1"/>
    <property type="match status" value="1"/>
</dbReference>
<dbReference type="EMBL" id="PDUG01000002">
    <property type="protein sequence ID" value="PIC47370.1"/>
    <property type="molecule type" value="Genomic_DNA"/>
</dbReference>
<evidence type="ECO:0000259" key="3">
    <source>
        <dbReference type="PROSITE" id="PS50879"/>
    </source>
</evidence>
<sequence length="226" mass="26083">MVCMRRVCGETNEQCFFSRHLASFYHSFVGGFFVSVFSLFVEHIRLFSSSFLLLLKQRVSENDMRTFEIYTDGCARNNGRYGAYGGWGVVCPFNRSLDCYGFYNTGQQTNNRYELKAIKEALKIARNMRGRAHFNIFADSKYAINALTVWIHSWEERGWLTCKGTPVKNMELIQSIDDMIDELGHYGKTVELIYVKAHGSNVFNNEADGLAKRGAEENNIHESYYY</sequence>
<dbReference type="PANTHER" id="PTHR10642:SF29">
    <property type="entry name" value="RNASE H TYPE-1 DOMAIN-CONTAINING PROTEIN"/>
    <property type="match status" value="1"/>
</dbReference>
<gene>
    <name evidence="4" type="primary">Cnig_chr_II.g6752</name>
    <name evidence="4" type="ORF">B9Z55_006752</name>
</gene>
<comment type="similarity">
    <text evidence="1">Belongs to the RNase H family.</text>
</comment>
<dbReference type="AlphaFoldDB" id="A0A2G5V6K6"/>
<dbReference type="InterPro" id="IPR012337">
    <property type="entry name" value="RNaseH-like_sf"/>
</dbReference>
<keyword evidence="5" id="KW-1185">Reference proteome</keyword>
<dbReference type="SUPFAM" id="SSF53098">
    <property type="entry name" value="Ribonuclease H-like"/>
    <property type="match status" value="1"/>
</dbReference>
<dbReference type="Proteomes" id="UP000230233">
    <property type="component" value="Chromosome II"/>
</dbReference>
<dbReference type="InterPro" id="IPR036397">
    <property type="entry name" value="RNaseH_sf"/>
</dbReference>
<keyword evidence="2" id="KW-0472">Membrane</keyword>
<proteinExistence type="inferred from homology"/>
<dbReference type="GO" id="GO:0003676">
    <property type="term" value="F:nucleic acid binding"/>
    <property type="evidence" value="ECO:0007669"/>
    <property type="project" value="InterPro"/>
</dbReference>
<dbReference type="CDD" id="cd09280">
    <property type="entry name" value="RNase_HI_eukaryote_like"/>
    <property type="match status" value="1"/>
</dbReference>
<dbReference type="Gene3D" id="3.30.420.10">
    <property type="entry name" value="Ribonuclease H-like superfamily/Ribonuclease H"/>
    <property type="match status" value="1"/>
</dbReference>
<dbReference type="GO" id="GO:0004523">
    <property type="term" value="F:RNA-DNA hybrid ribonuclease activity"/>
    <property type="evidence" value="ECO:0007669"/>
    <property type="project" value="InterPro"/>
</dbReference>
<protein>
    <recommendedName>
        <fullName evidence="3">RNase H type-1 domain-containing protein</fullName>
    </recommendedName>
</protein>
<accession>A0A2G5V6K6</accession>
<dbReference type="OrthoDB" id="90239at2759"/>
<keyword evidence="2" id="KW-0812">Transmembrane</keyword>
<organism evidence="4 5">
    <name type="scientific">Caenorhabditis nigoni</name>
    <dbReference type="NCBI Taxonomy" id="1611254"/>
    <lineage>
        <taxon>Eukaryota</taxon>
        <taxon>Metazoa</taxon>
        <taxon>Ecdysozoa</taxon>
        <taxon>Nematoda</taxon>
        <taxon>Chromadorea</taxon>
        <taxon>Rhabditida</taxon>
        <taxon>Rhabditina</taxon>
        <taxon>Rhabditomorpha</taxon>
        <taxon>Rhabditoidea</taxon>
        <taxon>Rhabditidae</taxon>
        <taxon>Peloderinae</taxon>
        <taxon>Caenorhabditis</taxon>
    </lineage>
</organism>
<reference evidence="5" key="1">
    <citation type="submission" date="2017-10" db="EMBL/GenBank/DDBJ databases">
        <title>Rapid genome shrinkage in a self-fertile nematode reveals novel sperm competition proteins.</title>
        <authorList>
            <person name="Yin D."/>
            <person name="Schwarz E.M."/>
            <person name="Thomas C.G."/>
            <person name="Felde R.L."/>
            <person name="Korf I.F."/>
            <person name="Cutter A.D."/>
            <person name="Schartner C.M."/>
            <person name="Ralston E.J."/>
            <person name="Meyer B.J."/>
            <person name="Haag E.S."/>
        </authorList>
    </citation>
    <scope>NUCLEOTIDE SEQUENCE [LARGE SCALE GENOMIC DNA]</scope>
    <source>
        <strain evidence="5">JU1422</strain>
    </source>
</reference>
<dbReference type="GO" id="GO:0043137">
    <property type="term" value="P:DNA replication, removal of RNA primer"/>
    <property type="evidence" value="ECO:0007669"/>
    <property type="project" value="TreeGrafter"/>
</dbReference>
<feature type="transmembrane region" description="Helical" evidence="2">
    <location>
        <begin position="28"/>
        <end position="55"/>
    </location>
</feature>
<dbReference type="STRING" id="1611254.A0A2G5V6K6"/>
<feature type="domain" description="RNase H type-1" evidence="3">
    <location>
        <begin position="63"/>
        <end position="216"/>
    </location>
</feature>
<evidence type="ECO:0000313" key="5">
    <source>
        <dbReference type="Proteomes" id="UP000230233"/>
    </source>
</evidence>
<dbReference type="PROSITE" id="PS50879">
    <property type="entry name" value="RNASE_H_1"/>
    <property type="match status" value="1"/>
</dbReference>
<dbReference type="InterPro" id="IPR002156">
    <property type="entry name" value="RNaseH_domain"/>
</dbReference>
<name>A0A2G5V6K6_9PELO</name>
<keyword evidence="2" id="KW-1133">Transmembrane helix</keyword>
<evidence type="ECO:0000313" key="4">
    <source>
        <dbReference type="EMBL" id="PIC47370.1"/>
    </source>
</evidence>
<dbReference type="Pfam" id="PF00075">
    <property type="entry name" value="RNase_H"/>
    <property type="match status" value="1"/>
</dbReference>
<evidence type="ECO:0000256" key="2">
    <source>
        <dbReference type="SAM" id="Phobius"/>
    </source>
</evidence>
<evidence type="ECO:0000256" key="1">
    <source>
        <dbReference type="ARBA" id="ARBA00005300"/>
    </source>
</evidence>
<comment type="caution">
    <text evidence="4">The sequence shown here is derived from an EMBL/GenBank/DDBJ whole genome shotgun (WGS) entry which is preliminary data.</text>
</comment>